<evidence type="ECO:0000256" key="1">
    <source>
        <dbReference type="SAM" id="MobiDB-lite"/>
    </source>
</evidence>
<feature type="compositionally biased region" description="Low complexity" evidence="1">
    <location>
        <begin position="95"/>
        <end position="110"/>
    </location>
</feature>
<reference evidence="2 3" key="1">
    <citation type="submission" date="2015-07" db="EMBL/GenBank/DDBJ databases">
        <title>The genome of Dufourea novaeangliae.</title>
        <authorList>
            <person name="Pan H."/>
            <person name="Kapheim K."/>
        </authorList>
    </citation>
    <scope>NUCLEOTIDE SEQUENCE [LARGE SCALE GENOMIC DNA]</scope>
    <source>
        <strain evidence="2">0120121106</strain>
        <tissue evidence="2">Whole body</tissue>
    </source>
</reference>
<dbReference type="EMBL" id="KQ434857">
    <property type="protein sequence ID" value="KZC08788.1"/>
    <property type="molecule type" value="Genomic_DNA"/>
</dbReference>
<organism evidence="2 3">
    <name type="scientific">Dufourea novaeangliae</name>
    <name type="common">Sweat bee</name>
    <dbReference type="NCBI Taxonomy" id="178035"/>
    <lineage>
        <taxon>Eukaryota</taxon>
        <taxon>Metazoa</taxon>
        <taxon>Ecdysozoa</taxon>
        <taxon>Arthropoda</taxon>
        <taxon>Hexapoda</taxon>
        <taxon>Insecta</taxon>
        <taxon>Pterygota</taxon>
        <taxon>Neoptera</taxon>
        <taxon>Endopterygota</taxon>
        <taxon>Hymenoptera</taxon>
        <taxon>Apocrita</taxon>
        <taxon>Aculeata</taxon>
        <taxon>Apoidea</taxon>
        <taxon>Anthophila</taxon>
        <taxon>Halictidae</taxon>
        <taxon>Rophitinae</taxon>
        <taxon>Dufourea</taxon>
    </lineage>
</organism>
<accession>A0A154PBZ2</accession>
<name>A0A154PBZ2_DUFNO</name>
<dbReference type="AlphaFoldDB" id="A0A154PBZ2"/>
<protein>
    <submittedName>
        <fullName evidence="2">Uncharacterized protein</fullName>
    </submittedName>
</protein>
<feature type="compositionally biased region" description="Low complexity" evidence="1">
    <location>
        <begin position="51"/>
        <end position="61"/>
    </location>
</feature>
<feature type="region of interest" description="Disordered" evidence="1">
    <location>
        <begin position="186"/>
        <end position="218"/>
    </location>
</feature>
<feature type="compositionally biased region" description="Basic and acidic residues" evidence="1">
    <location>
        <begin position="129"/>
        <end position="148"/>
    </location>
</feature>
<feature type="region of interest" description="Disordered" evidence="1">
    <location>
        <begin position="1"/>
        <end position="170"/>
    </location>
</feature>
<keyword evidence="3" id="KW-1185">Reference proteome</keyword>
<proteinExistence type="predicted"/>
<sequence length="385" mass="43233">MLPVPRVAETAQAPWQIGKKPDVTYAPPSSGEYRGGDSETSGWPSGQQFQPSASFNSNPYSYNPPNPYIRAPGGRGGPGINRSGGTCKRENPFEPRNVNSNVAAAPAAPVHGLVTPATPYQPRRPMSRSLDRSSYRKPNFHDLIKRQFETPVNEEYPEYDTPIARPSLEDPTTKLGVVYRADKQDVDPDEDEHGYLYPSDYPRPLDFPLPDERGQAPQMAQRFVQPHSDQRQYGMIDGDQSRDYSMVHVPEVRFNPYNLPPELNVLKLMQTINRDGIVVGNDSTWEDQKLEAERSSPKVVENDDVEEAGAVKEMNDSDHANGGFDSQEEKLPEKFQERRDLEDWGVHAEKLEVQQVSISTESLLVESSTESSILDLSNREYKLMA</sequence>
<dbReference type="Proteomes" id="UP000076502">
    <property type="component" value="Unassembled WGS sequence"/>
</dbReference>
<evidence type="ECO:0000313" key="3">
    <source>
        <dbReference type="Proteomes" id="UP000076502"/>
    </source>
</evidence>
<dbReference type="OrthoDB" id="7617423at2759"/>
<feature type="compositionally biased region" description="Polar residues" evidence="1">
    <location>
        <begin position="38"/>
        <end position="50"/>
    </location>
</feature>
<evidence type="ECO:0000313" key="2">
    <source>
        <dbReference type="EMBL" id="KZC08788.1"/>
    </source>
</evidence>
<gene>
    <name evidence="2" type="ORF">WN55_11291</name>
</gene>